<dbReference type="Proteomes" id="UP000266723">
    <property type="component" value="Unassembled WGS sequence"/>
</dbReference>
<accession>A0ABQ7C6G1</accession>
<comment type="caution">
    <text evidence="1">The sequence shown here is derived from an EMBL/GenBank/DDBJ whole genome shotgun (WGS) entry which is preliminary data.</text>
</comment>
<evidence type="ECO:0000313" key="2">
    <source>
        <dbReference type="Proteomes" id="UP000266723"/>
    </source>
</evidence>
<keyword evidence="2" id="KW-1185">Reference proteome</keyword>
<dbReference type="EMBL" id="QGKV02000832">
    <property type="protein sequence ID" value="KAF3547429.1"/>
    <property type="molecule type" value="Genomic_DNA"/>
</dbReference>
<organism evidence="1 2">
    <name type="scientific">Brassica cretica</name>
    <name type="common">Mustard</name>
    <dbReference type="NCBI Taxonomy" id="69181"/>
    <lineage>
        <taxon>Eukaryota</taxon>
        <taxon>Viridiplantae</taxon>
        <taxon>Streptophyta</taxon>
        <taxon>Embryophyta</taxon>
        <taxon>Tracheophyta</taxon>
        <taxon>Spermatophyta</taxon>
        <taxon>Magnoliopsida</taxon>
        <taxon>eudicotyledons</taxon>
        <taxon>Gunneridae</taxon>
        <taxon>Pentapetalae</taxon>
        <taxon>rosids</taxon>
        <taxon>malvids</taxon>
        <taxon>Brassicales</taxon>
        <taxon>Brassicaceae</taxon>
        <taxon>Brassiceae</taxon>
        <taxon>Brassica</taxon>
    </lineage>
</organism>
<protein>
    <recommendedName>
        <fullName evidence="3">Secreted protein</fullName>
    </recommendedName>
</protein>
<gene>
    <name evidence="1" type="ORF">DY000_02008968</name>
</gene>
<reference evidence="1 2" key="1">
    <citation type="journal article" date="2020" name="BMC Genomics">
        <title>Intraspecific diversification of the crop wild relative Brassica cretica Lam. using demographic model selection.</title>
        <authorList>
            <person name="Kioukis A."/>
            <person name="Michalopoulou V.A."/>
            <person name="Briers L."/>
            <person name="Pirintsos S."/>
            <person name="Studholme D.J."/>
            <person name="Pavlidis P."/>
            <person name="Sarris P.F."/>
        </authorList>
    </citation>
    <scope>NUCLEOTIDE SEQUENCE [LARGE SCALE GENOMIC DNA]</scope>
    <source>
        <strain evidence="2">cv. PFS-1207/04</strain>
    </source>
</reference>
<proteinExistence type="predicted"/>
<sequence length="69" mass="7418">MEGVRLEDGGAVLVFLFLVEPGDGRLAPVSTLVGEKDGGVSNTRRSVSLCSEHVFNTCRDVLERHVGYA</sequence>
<name>A0ABQ7C6G1_BRACR</name>
<evidence type="ECO:0000313" key="1">
    <source>
        <dbReference type="EMBL" id="KAF3547429.1"/>
    </source>
</evidence>
<evidence type="ECO:0008006" key="3">
    <source>
        <dbReference type="Google" id="ProtNLM"/>
    </source>
</evidence>